<sequence>MIDPPLLRSARTHRTELPQSCTPGRRFFIDMRWTRNVELPMMVLTPLLSRGTWTEHDGFHTIVEGNTMEVIARHCGGTGPVRGTGDKSSVMGLSVPLPVCRLGRHADGHAIARRTVLGHVGPTSSQRLVLRVQVACAARVVACCRDSRRRMPRCGEVWRVKDTGRPMDRCDDEREETGVSGACQWSLRKARGGSICDFEDGTRLWRWRGRE</sequence>
<proteinExistence type="predicted"/>
<dbReference type="AlphaFoldDB" id="A0A371CIV3"/>
<dbReference type="EMBL" id="KZ857575">
    <property type="protein sequence ID" value="RDX40209.1"/>
    <property type="molecule type" value="Genomic_DNA"/>
</dbReference>
<accession>A0A371CIV3</accession>
<evidence type="ECO:0000313" key="2">
    <source>
        <dbReference type="Proteomes" id="UP000256964"/>
    </source>
</evidence>
<organism evidence="1 2">
    <name type="scientific">Lentinus brumalis</name>
    <dbReference type="NCBI Taxonomy" id="2498619"/>
    <lineage>
        <taxon>Eukaryota</taxon>
        <taxon>Fungi</taxon>
        <taxon>Dikarya</taxon>
        <taxon>Basidiomycota</taxon>
        <taxon>Agaricomycotina</taxon>
        <taxon>Agaricomycetes</taxon>
        <taxon>Polyporales</taxon>
        <taxon>Polyporaceae</taxon>
        <taxon>Lentinus</taxon>
    </lineage>
</organism>
<gene>
    <name evidence="1" type="ORF">OH76DRAFT_376905</name>
</gene>
<dbReference type="Proteomes" id="UP000256964">
    <property type="component" value="Unassembled WGS sequence"/>
</dbReference>
<name>A0A371CIV3_9APHY</name>
<keyword evidence="2" id="KW-1185">Reference proteome</keyword>
<protein>
    <submittedName>
        <fullName evidence="1">Uncharacterized protein</fullName>
    </submittedName>
</protein>
<evidence type="ECO:0000313" key="1">
    <source>
        <dbReference type="EMBL" id="RDX40209.1"/>
    </source>
</evidence>
<reference evidence="1 2" key="1">
    <citation type="journal article" date="2018" name="Biotechnol. Biofuels">
        <title>Integrative visual omics of the white-rot fungus Polyporus brumalis exposes the biotechnological potential of its oxidative enzymes for delignifying raw plant biomass.</title>
        <authorList>
            <person name="Miyauchi S."/>
            <person name="Rancon A."/>
            <person name="Drula E."/>
            <person name="Hage H."/>
            <person name="Chaduli D."/>
            <person name="Favel A."/>
            <person name="Grisel S."/>
            <person name="Henrissat B."/>
            <person name="Herpoel-Gimbert I."/>
            <person name="Ruiz-Duenas F.J."/>
            <person name="Chevret D."/>
            <person name="Hainaut M."/>
            <person name="Lin J."/>
            <person name="Wang M."/>
            <person name="Pangilinan J."/>
            <person name="Lipzen A."/>
            <person name="Lesage-Meessen L."/>
            <person name="Navarro D."/>
            <person name="Riley R."/>
            <person name="Grigoriev I.V."/>
            <person name="Zhou S."/>
            <person name="Raouche S."/>
            <person name="Rosso M.N."/>
        </authorList>
    </citation>
    <scope>NUCLEOTIDE SEQUENCE [LARGE SCALE GENOMIC DNA]</scope>
    <source>
        <strain evidence="1 2">BRFM 1820</strain>
    </source>
</reference>